<organism evidence="1 2">
    <name type="scientific">Sphagnurus paluster</name>
    <dbReference type="NCBI Taxonomy" id="117069"/>
    <lineage>
        <taxon>Eukaryota</taxon>
        <taxon>Fungi</taxon>
        <taxon>Dikarya</taxon>
        <taxon>Basidiomycota</taxon>
        <taxon>Agaricomycotina</taxon>
        <taxon>Agaricomycetes</taxon>
        <taxon>Agaricomycetidae</taxon>
        <taxon>Agaricales</taxon>
        <taxon>Tricholomatineae</taxon>
        <taxon>Lyophyllaceae</taxon>
        <taxon>Sphagnurus</taxon>
    </lineage>
</organism>
<dbReference type="EMBL" id="JABCKI010002453">
    <property type="protein sequence ID" value="KAG5645869.1"/>
    <property type="molecule type" value="Genomic_DNA"/>
</dbReference>
<feature type="non-terminal residue" evidence="1">
    <location>
        <position position="99"/>
    </location>
</feature>
<comment type="caution">
    <text evidence="1">The sequence shown here is derived from an EMBL/GenBank/DDBJ whole genome shotgun (WGS) entry which is preliminary data.</text>
</comment>
<reference evidence="1" key="1">
    <citation type="submission" date="2021-02" db="EMBL/GenBank/DDBJ databases">
        <authorList>
            <person name="Nieuwenhuis M."/>
            <person name="Van De Peppel L.J.J."/>
        </authorList>
    </citation>
    <scope>NUCLEOTIDE SEQUENCE</scope>
    <source>
        <strain evidence="1">D49</strain>
    </source>
</reference>
<dbReference type="Proteomes" id="UP000717328">
    <property type="component" value="Unassembled WGS sequence"/>
</dbReference>
<evidence type="ECO:0000313" key="1">
    <source>
        <dbReference type="EMBL" id="KAG5645869.1"/>
    </source>
</evidence>
<evidence type="ECO:0000313" key="2">
    <source>
        <dbReference type="Proteomes" id="UP000717328"/>
    </source>
</evidence>
<proteinExistence type="predicted"/>
<sequence length="99" mass="11002">MSTPVRSASLAIRTIGSFLESLNEAWEDFIADLDAGDDVTDQVPFLASRLETLAGWPAVYSGIWAEEDAARVRLLKFVREKGLEEAYPSLAVAWTDKQR</sequence>
<name>A0A9P7KE06_9AGAR</name>
<dbReference type="AlphaFoldDB" id="A0A9P7KE06"/>
<protein>
    <submittedName>
        <fullName evidence="1">Uncharacterized protein</fullName>
    </submittedName>
</protein>
<keyword evidence="2" id="KW-1185">Reference proteome</keyword>
<accession>A0A9P7KE06</accession>
<reference evidence="1" key="2">
    <citation type="submission" date="2021-10" db="EMBL/GenBank/DDBJ databases">
        <title>Phylogenomics reveals ancestral predisposition of the termite-cultivated fungus Termitomyces towards a domesticated lifestyle.</title>
        <authorList>
            <person name="Auxier B."/>
            <person name="Grum-Grzhimaylo A."/>
            <person name="Cardenas M.E."/>
            <person name="Lodge J.D."/>
            <person name="Laessoe T."/>
            <person name="Pedersen O."/>
            <person name="Smith M.E."/>
            <person name="Kuyper T.W."/>
            <person name="Franco-Molano E.A."/>
            <person name="Baroni T.J."/>
            <person name="Aanen D.K."/>
        </authorList>
    </citation>
    <scope>NUCLEOTIDE SEQUENCE</scope>
    <source>
        <strain evidence="1">D49</strain>
    </source>
</reference>
<gene>
    <name evidence="1" type="ORF">H0H81_008719</name>
</gene>